<evidence type="ECO:0008006" key="4">
    <source>
        <dbReference type="Google" id="ProtNLM"/>
    </source>
</evidence>
<dbReference type="EMBL" id="KZ503378">
    <property type="protein sequence ID" value="PKU65120.1"/>
    <property type="molecule type" value="Genomic_DNA"/>
</dbReference>
<keyword evidence="1" id="KW-0472">Membrane</keyword>
<dbReference type="AlphaFoldDB" id="A0A2I0VNZ6"/>
<keyword evidence="1" id="KW-0812">Transmembrane</keyword>
<evidence type="ECO:0000313" key="3">
    <source>
        <dbReference type="Proteomes" id="UP000233837"/>
    </source>
</evidence>
<feature type="transmembrane region" description="Helical" evidence="1">
    <location>
        <begin position="50"/>
        <end position="70"/>
    </location>
</feature>
<keyword evidence="1" id="KW-1133">Transmembrane helix</keyword>
<gene>
    <name evidence="2" type="ORF">MA16_Dca004735</name>
</gene>
<accession>A0A2I0VNZ6</accession>
<proteinExistence type="predicted"/>
<organism evidence="2 3">
    <name type="scientific">Dendrobium catenatum</name>
    <dbReference type="NCBI Taxonomy" id="906689"/>
    <lineage>
        <taxon>Eukaryota</taxon>
        <taxon>Viridiplantae</taxon>
        <taxon>Streptophyta</taxon>
        <taxon>Embryophyta</taxon>
        <taxon>Tracheophyta</taxon>
        <taxon>Spermatophyta</taxon>
        <taxon>Magnoliopsida</taxon>
        <taxon>Liliopsida</taxon>
        <taxon>Asparagales</taxon>
        <taxon>Orchidaceae</taxon>
        <taxon>Epidendroideae</taxon>
        <taxon>Malaxideae</taxon>
        <taxon>Dendrobiinae</taxon>
        <taxon>Dendrobium</taxon>
    </lineage>
</organism>
<keyword evidence="3" id="KW-1185">Reference proteome</keyword>
<evidence type="ECO:0000313" key="2">
    <source>
        <dbReference type="EMBL" id="PKU65120.1"/>
    </source>
</evidence>
<dbReference type="Proteomes" id="UP000233837">
    <property type="component" value="Unassembled WGS sequence"/>
</dbReference>
<reference evidence="2 3" key="1">
    <citation type="journal article" date="2016" name="Sci. Rep.">
        <title>The Dendrobium catenatum Lindl. genome sequence provides insights into polysaccharide synthase, floral development and adaptive evolution.</title>
        <authorList>
            <person name="Zhang G.Q."/>
            <person name="Xu Q."/>
            <person name="Bian C."/>
            <person name="Tsai W.C."/>
            <person name="Yeh C.M."/>
            <person name="Liu K.W."/>
            <person name="Yoshida K."/>
            <person name="Zhang L.S."/>
            <person name="Chang S.B."/>
            <person name="Chen F."/>
            <person name="Shi Y."/>
            <person name="Su Y.Y."/>
            <person name="Zhang Y.Q."/>
            <person name="Chen L.J."/>
            <person name="Yin Y."/>
            <person name="Lin M."/>
            <person name="Huang H."/>
            <person name="Deng H."/>
            <person name="Wang Z.W."/>
            <person name="Zhu S.L."/>
            <person name="Zhao X."/>
            <person name="Deng C."/>
            <person name="Niu S.C."/>
            <person name="Huang J."/>
            <person name="Wang M."/>
            <person name="Liu G.H."/>
            <person name="Yang H.J."/>
            <person name="Xiao X.J."/>
            <person name="Hsiao Y.Y."/>
            <person name="Wu W.L."/>
            <person name="Chen Y.Y."/>
            <person name="Mitsuda N."/>
            <person name="Ohme-Takagi M."/>
            <person name="Luo Y.B."/>
            <person name="Van de Peer Y."/>
            <person name="Liu Z.J."/>
        </authorList>
    </citation>
    <scope>NUCLEOTIDE SEQUENCE [LARGE SCALE GENOMIC DNA]</scope>
    <source>
        <tissue evidence="2">The whole plant</tissue>
    </source>
</reference>
<name>A0A2I0VNZ6_9ASPA</name>
<evidence type="ECO:0000256" key="1">
    <source>
        <dbReference type="SAM" id="Phobius"/>
    </source>
</evidence>
<reference evidence="2 3" key="2">
    <citation type="journal article" date="2017" name="Nature">
        <title>The Apostasia genome and the evolution of orchids.</title>
        <authorList>
            <person name="Zhang G.Q."/>
            <person name="Liu K.W."/>
            <person name="Li Z."/>
            <person name="Lohaus R."/>
            <person name="Hsiao Y.Y."/>
            <person name="Niu S.C."/>
            <person name="Wang J.Y."/>
            <person name="Lin Y.C."/>
            <person name="Xu Q."/>
            <person name="Chen L.J."/>
            <person name="Yoshida K."/>
            <person name="Fujiwara S."/>
            <person name="Wang Z.W."/>
            <person name="Zhang Y.Q."/>
            <person name="Mitsuda N."/>
            <person name="Wang M."/>
            <person name="Liu G.H."/>
            <person name="Pecoraro L."/>
            <person name="Huang H.X."/>
            <person name="Xiao X.J."/>
            <person name="Lin M."/>
            <person name="Wu X.Y."/>
            <person name="Wu W.L."/>
            <person name="Chen Y.Y."/>
            <person name="Chang S.B."/>
            <person name="Sakamoto S."/>
            <person name="Ohme-Takagi M."/>
            <person name="Yagi M."/>
            <person name="Zeng S.J."/>
            <person name="Shen C.Y."/>
            <person name="Yeh C.M."/>
            <person name="Luo Y.B."/>
            <person name="Tsai W.C."/>
            <person name="Van de Peer Y."/>
            <person name="Liu Z.J."/>
        </authorList>
    </citation>
    <scope>NUCLEOTIDE SEQUENCE [LARGE SCALE GENOMIC DNA]</scope>
    <source>
        <tissue evidence="2">The whole plant</tissue>
    </source>
</reference>
<protein>
    <recommendedName>
        <fullName evidence="4">Transmembrane protein</fullName>
    </recommendedName>
</protein>
<sequence length="73" mass="8053">MDNGCGGCRWQWPSMMAEDGESPVKVEARGGLVSDRRWWWPMVGNGDGKWWLSGVTFGVMVASSGGWSTMKRG</sequence>